<dbReference type="SUPFAM" id="SSF55729">
    <property type="entry name" value="Acyl-CoA N-acyltransferases (Nat)"/>
    <property type="match status" value="1"/>
</dbReference>
<feature type="domain" description="N-acetyltransferase" evidence="2">
    <location>
        <begin position="148"/>
        <end position="286"/>
    </location>
</feature>
<sequence>MYVSRIRGELRYLVRELGLLDKNCLDSGLTLGQAHILTYLARNGDSPFSELCERLRVDKASLSRSVEALRTRGFLRKVKGAADGRQRVVSILPDGARALEDANSAVNREMGEILNGLGGEEVAAVWRGLRLFRRAAAKRNLAAGAEDFAIERLDPAYLDEALVLVEEVFAGEQGIPAELARPGGDDVHWWCVRLGEYIIGAAAFWREGKEWHWGRFAIDGQYRGLGLGRELARRSLADFFGIAEAVVIEARDSATHILKGFGAKTTGPTGSFYGTPLTPLILHKADFAGN</sequence>
<dbReference type="GO" id="GO:0003700">
    <property type="term" value="F:DNA-binding transcription factor activity"/>
    <property type="evidence" value="ECO:0007669"/>
    <property type="project" value="InterPro"/>
</dbReference>
<dbReference type="PANTHER" id="PTHR33164:SF43">
    <property type="entry name" value="HTH-TYPE TRANSCRIPTIONAL REPRESSOR YETL"/>
    <property type="match status" value="1"/>
</dbReference>
<gene>
    <name evidence="3" type="ORF">BerOc1_02502</name>
</gene>
<dbReference type="OrthoDB" id="4463574at2"/>
<dbReference type="SUPFAM" id="SSF46785">
    <property type="entry name" value="Winged helix' DNA-binding domain"/>
    <property type="match status" value="1"/>
</dbReference>
<evidence type="ECO:0000313" key="4">
    <source>
        <dbReference type="Proteomes" id="UP000181901"/>
    </source>
</evidence>
<proteinExistence type="predicted"/>
<evidence type="ECO:0000313" key="3">
    <source>
        <dbReference type="EMBL" id="OIQ50561.1"/>
    </source>
</evidence>
<dbReference type="InterPro" id="IPR000182">
    <property type="entry name" value="GNAT_dom"/>
</dbReference>
<name>A0A1J5NFS3_9BACT</name>
<protein>
    <submittedName>
        <fullName evidence="3">MarR family protein</fullName>
    </submittedName>
</protein>
<dbReference type="PROSITE" id="PS51186">
    <property type="entry name" value="GNAT"/>
    <property type="match status" value="1"/>
</dbReference>
<dbReference type="AlphaFoldDB" id="A0A1J5NFS3"/>
<feature type="domain" description="HTH marR-type" evidence="1">
    <location>
        <begin position="1"/>
        <end position="134"/>
    </location>
</feature>
<dbReference type="InterPro" id="IPR039422">
    <property type="entry name" value="MarR/SlyA-like"/>
</dbReference>
<dbReference type="Pfam" id="PF12802">
    <property type="entry name" value="MarR_2"/>
    <property type="match status" value="1"/>
</dbReference>
<dbReference type="InterPro" id="IPR000835">
    <property type="entry name" value="HTH_MarR-typ"/>
</dbReference>
<evidence type="ECO:0000259" key="1">
    <source>
        <dbReference type="PROSITE" id="PS50995"/>
    </source>
</evidence>
<dbReference type="InterPro" id="IPR036388">
    <property type="entry name" value="WH-like_DNA-bd_sf"/>
</dbReference>
<dbReference type="Pfam" id="PF13673">
    <property type="entry name" value="Acetyltransf_10"/>
    <property type="match status" value="1"/>
</dbReference>
<dbReference type="InterPro" id="IPR036390">
    <property type="entry name" value="WH_DNA-bd_sf"/>
</dbReference>
<reference evidence="3 4" key="1">
    <citation type="submission" date="2015-09" db="EMBL/GenBank/DDBJ databases">
        <title>Genome of Desulfovibrio dechloracetivorans BerOc1, a mercury methylating strain isolated from highly hydrocarbons and metals contaminated coastal sediments.</title>
        <authorList>
            <person name="Goni Urriza M."/>
            <person name="Gassie C."/>
            <person name="Bouchez O."/>
            <person name="Klopp C."/>
            <person name="Ranchou-Peyruse A."/>
            <person name="Remy G."/>
        </authorList>
    </citation>
    <scope>NUCLEOTIDE SEQUENCE [LARGE SCALE GENOMIC DNA]</scope>
    <source>
        <strain evidence="3 4">BerOc1</strain>
    </source>
</reference>
<dbReference type="GO" id="GO:0016747">
    <property type="term" value="F:acyltransferase activity, transferring groups other than amino-acyl groups"/>
    <property type="evidence" value="ECO:0007669"/>
    <property type="project" value="InterPro"/>
</dbReference>
<dbReference type="SMART" id="SM00347">
    <property type="entry name" value="HTH_MARR"/>
    <property type="match status" value="1"/>
</dbReference>
<comment type="caution">
    <text evidence="3">The sequence shown here is derived from an EMBL/GenBank/DDBJ whole genome shotgun (WGS) entry which is preliminary data.</text>
</comment>
<dbReference type="GO" id="GO:0006950">
    <property type="term" value="P:response to stress"/>
    <property type="evidence" value="ECO:0007669"/>
    <property type="project" value="TreeGrafter"/>
</dbReference>
<dbReference type="Proteomes" id="UP000181901">
    <property type="component" value="Unassembled WGS sequence"/>
</dbReference>
<accession>A0A1J5NFS3</accession>
<dbReference type="Gene3D" id="1.10.10.10">
    <property type="entry name" value="Winged helix-like DNA-binding domain superfamily/Winged helix DNA-binding domain"/>
    <property type="match status" value="1"/>
</dbReference>
<dbReference type="PROSITE" id="PS50995">
    <property type="entry name" value="HTH_MARR_2"/>
    <property type="match status" value="1"/>
</dbReference>
<keyword evidence="4" id="KW-1185">Reference proteome</keyword>
<evidence type="ECO:0000259" key="2">
    <source>
        <dbReference type="PROSITE" id="PS51186"/>
    </source>
</evidence>
<dbReference type="InterPro" id="IPR016181">
    <property type="entry name" value="Acyl_CoA_acyltransferase"/>
</dbReference>
<dbReference type="PANTHER" id="PTHR33164">
    <property type="entry name" value="TRANSCRIPTIONAL REGULATOR, MARR FAMILY"/>
    <property type="match status" value="1"/>
</dbReference>
<dbReference type="Gene3D" id="3.40.630.30">
    <property type="match status" value="1"/>
</dbReference>
<organism evidence="3 4">
    <name type="scientific">Pseudodesulfovibrio hydrargyri</name>
    <dbReference type="NCBI Taxonomy" id="2125990"/>
    <lineage>
        <taxon>Bacteria</taxon>
        <taxon>Pseudomonadati</taxon>
        <taxon>Thermodesulfobacteriota</taxon>
        <taxon>Desulfovibrionia</taxon>
        <taxon>Desulfovibrionales</taxon>
        <taxon>Desulfovibrionaceae</taxon>
    </lineage>
</organism>
<dbReference type="EMBL" id="LKAQ01000004">
    <property type="protein sequence ID" value="OIQ50561.1"/>
    <property type="molecule type" value="Genomic_DNA"/>
</dbReference>
<dbReference type="CDD" id="cd04301">
    <property type="entry name" value="NAT_SF"/>
    <property type="match status" value="1"/>
</dbReference>
<dbReference type="RefSeq" id="WP_071545991.1">
    <property type="nucleotide sequence ID" value="NZ_LKAQ01000004.1"/>
</dbReference>